<organism evidence="3 4">
    <name type="scientific">Plasmopara halstedii</name>
    <name type="common">Downy mildew of sunflower</name>
    <dbReference type="NCBI Taxonomy" id="4781"/>
    <lineage>
        <taxon>Eukaryota</taxon>
        <taxon>Sar</taxon>
        <taxon>Stramenopiles</taxon>
        <taxon>Oomycota</taxon>
        <taxon>Peronosporomycetes</taxon>
        <taxon>Peronosporales</taxon>
        <taxon>Peronosporaceae</taxon>
        <taxon>Plasmopara</taxon>
    </lineage>
</organism>
<feature type="region of interest" description="Disordered" evidence="1">
    <location>
        <begin position="331"/>
        <end position="375"/>
    </location>
</feature>
<evidence type="ECO:0000259" key="2">
    <source>
        <dbReference type="Pfam" id="PF09429"/>
    </source>
</evidence>
<dbReference type="GeneID" id="36397485"/>
<reference evidence="4" key="1">
    <citation type="submission" date="2014-09" db="EMBL/GenBank/DDBJ databases">
        <authorList>
            <person name="Sharma Rahul"/>
            <person name="Thines Marco"/>
        </authorList>
    </citation>
    <scope>NUCLEOTIDE SEQUENCE [LARGE SCALE GENOMIC DNA]</scope>
</reference>
<dbReference type="OMA" id="QRERNCE"/>
<evidence type="ECO:0000256" key="1">
    <source>
        <dbReference type="SAM" id="MobiDB-lite"/>
    </source>
</evidence>
<proteinExistence type="predicted"/>
<feature type="compositionally biased region" description="Polar residues" evidence="1">
    <location>
        <begin position="267"/>
        <end position="286"/>
    </location>
</feature>
<dbReference type="AlphaFoldDB" id="A0A0P1A8G4"/>
<feature type="region of interest" description="Disordered" evidence="1">
    <location>
        <begin position="92"/>
        <end position="315"/>
    </location>
</feature>
<dbReference type="GO" id="GO:0006396">
    <property type="term" value="P:RNA processing"/>
    <property type="evidence" value="ECO:0007669"/>
    <property type="project" value="InterPro"/>
</dbReference>
<accession>A0A0P1A8G4</accession>
<dbReference type="STRING" id="4781.A0A0P1A8G4"/>
<feature type="domain" description="Wbp11/ELF5/Saf1 N-terminal" evidence="2">
    <location>
        <begin position="3"/>
        <end position="79"/>
    </location>
</feature>
<keyword evidence="4" id="KW-1185">Reference proteome</keyword>
<feature type="compositionally biased region" description="Pro residues" evidence="1">
    <location>
        <begin position="196"/>
        <end position="219"/>
    </location>
</feature>
<feature type="compositionally biased region" description="Polar residues" evidence="1">
    <location>
        <begin position="247"/>
        <end position="257"/>
    </location>
</feature>
<feature type="compositionally biased region" description="Basic and acidic residues" evidence="1">
    <location>
        <begin position="161"/>
        <end position="174"/>
    </location>
</feature>
<dbReference type="RefSeq" id="XP_024572709.1">
    <property type="nucleotide sequence ID" value="XM_024719723.1"/>
</dbReference>
<dbReference type="OrthoDB" id="205569at2759"/>
<evidence type="ECO:0000313" key="4">
    <source>
        <dbReference type="Proteomes" id="UP000054928"/>
    </source>
</evidence>
<protein>
    <submittedName>
        <fullName evidence="3">Protein early flowering 5</fullName>
    </submittedName>
</protein>
<name>A0A0P1A8G4_PLAHL</name>
<dbReference type="Proteomes" id="UP000054928">
    <property type="component" value="Unassembled WGS sequence"/>
</dbReference>
<dbReference type="EMBL" id="CCYD01000193">
    <property type="protein sequence ID" value="CEG36340.1"/>
    <property type="molecule type" value="Genomic_DNA"/>
</dbReference>
<dbReference type="InterPro" id="IPR019007">
    <property type="entry name" value="Wbp11/ELF5/Saf1_N"/>
</dbReference>
<sequence>MAKTLNPMEAYRREQKKRELKKHRMERQKHKQVKLISMDTVAIREQLRNFERQVKANPTDGFARKRKQELEDTLQAVVKKQKEVADEECRKQMGAPFRPQSMAQLTQTNKQKYQNPERSIYYDPIMNPFGAPPPGKPQIYRDMPSNPVIKAAQRSPLKQRWCHEPNEQRERNCEEGAGVDELSLSVSQQPRQRPGLRPPLPPGPPPPETIQVPSRPPFPSGVYLARPPPPPPAYSKTDDRMEGLPKPSQQPQSSGYQINEPDVASYNAGNLSIAPAQSTMEENAQDSIEAPNPSFFKSREDEDVKDLAAERANEKRTQLRSLVPVALRVQRHAHAPSNYRIPKVGNAHPFANPHPPARSPSASPPQPADSVAPASSELLYSDSVSKNFDAFMDEIKELI</sequence>
<dbReference type="Pfam" id="PF12622">
    <property type="entry name" value="NpwBP"/>
    <property type="match status" value="1"/>
</dbReference>
<dbReference type="Pfam" id="PF09429">
    <property type="entry name" value="Wbp11"/>
    <property type="match status" value="1"/>
</dbReference>
<feature type="compositionally biased region" description="Polar residues" evidence="1">
    <location>
        <begin position="101"/>
        <end position="117"/>
    </location>
</feature>
<feature type="compositionally biased region" description="Basic residues" evidence="1">
    <location>
        <begin position="18"/>
        <end position="32"/>
    </location>
</feature>
<evidence type="ECO:0000313" key="3">
    <source>
        <dbReference type="EMBL" id="CEG36340.1"/>
    </source>
</evidence>
<feature type="compositionally biased region" description="Pro residues" evidence="1">
    <location>
        <begin position="352"/>
        <end position="367"/>
    </location>
</feature>
<feature type="compositionally biased region" description="Basic and acidic residues" evidence="1">
    <location>
        <begin position="297"/>
        <end position="315"/>
    </location>
</feature>
<feature type="region of interest" description="Disordered" evidence="1">
    <location>
        <begin position="1"/>
        <end position="32"/>
    </location>
</feature>